<dbReference type="InterPro" id="IPR023213">
    <property type="entry name" value="CAT-like_dom_sf"/>
</dbReference>
<protein>
    <submittedName>
        <fullName evidence="2">2-oxo acid dehydrogenase subunit E2</fullName>
    </submittedName>
</protein>
<dbReference type="EMBL" id="CP118868">
    <property type="protein sequence ID" value="WEG35376.1"/>
    <property type="molecule type" value="Genomic_DNA"/>
</dbReference>
<evidence type="ECO:0000313" key="3">
    <source>
        <dbReference type="Proteomes" id="UP001220478"/>
    </source>
</evidence>
<evidence type="ECO:0000259" key="1">
    <source>
        <dbReference type="Pfam" id="PF00198"/>
    </source>
</evidence>
<organism evidence="2 3">
    <name type="scientific">Amygdalobacter indicium</name>
    <dbReference type="NCBI Taxonomy" id="3029272"/>
    <lineage>
        <taxon>Bacteria</taxon>
        <taxon>Bacillati</taxon>
        <taxon>Bacillota</taxon>
        <taxon>Clostridia</taxon>
        <taxon>Eubacteriales</taxon>
        <taxon>Oscillospiraceae</taxon>
        <taxon>Amygdalobacter</taxon>
    </lineage>
</organism>
<gene>
    <name evidence="2" type="ORF">PYS61_05455</name>
</gene>
<proteinExistence type="predicted"/>
<dbReference type="SUPFAM" id="SSF52777">
    <property type="entry name" value="CoA-dependent acyltransferases"/>
    <property type="match status" value="1"/>
</dbReference>
<sequence length="328" mass="38559">MAFGFRRQRPDGYLVNDGDPMNLIIPYMMRSRIESQIFYKYHIPYEAIGDYIKSKRRQGIKITFFNVLVAAIQRTMSERPKMNRFVAGRRLYQRNSFEILYVVKDSLTDEGNESVARLKFDDHDDLFTIAEKMDTTNKLLRSGKENLDDKAILWLLKMPRCIISTVFAIYRCLDYYGLAPKAAIQQFPFYSSVFISHLGTIGGDAVFHHLYEMGTCSIFLTVGRLKKYPFYENGELDWRKSLELAFTIDERICDGYYLVKSLKHLNKYLLNPELLETPLKNKDEKFDEDAKARFLSILPITKSQALRRLRGYLTKHKIRRNNEEKEDK</sequence>
<dbReference type="Proteomes" id="UP001220478">
    <property type="component" value="Chromosome"/>
</dbReference>
<feature type="domain" description="2-oxoacid dehydrogenase acyltransferase catalytic" evidence="1">
    <location>
        <begin position="192"/>
        <end position="275"/>
    </location>
</feature>
<dbReference type="InterPro" id="IPR001078">
    <property type="entry name" value="2-oxoacid_DH_actylTfrase"/>
</dbReference>
<dbReference type="Gene3D" id="3.30.559.10">
    <property type="entry name" value="Chloramphenicol acetyltransferase-like domain"/>
    <property type="match status" value="1"/>
</dbReference>
<evidence type="ECO:0000313" key="2">
    <source>
        <dbReference type="EMBL" id="WEG35376.1"/>
    </source>
</evidence>
<name>A0ABY8C439_9FIRM</name>
<dbReference type="Pfam" id="PF00198">
    <property type="entry name" value="2-oxoacid_dh"/>
    <property type="match status" value="1"/>
</dbReference>
<reference evidence="2 3" key="1">
    <citation type="submission" date="2023-02" db="EMBL/GenBank/DDBJ databases">
        <title>Novel Oscillospiraceae bacterial genomes.</title>
        <authorList>
            <person name="Srinivasan S."/>
            <person name="Austin M.N."/>
            <person name="Fiedler T.L."/>
            <person name="Strenk S.M."/>
            <person name="Agnew K.J."/>
            <person name="Nagana Gowda G.A."/>
            <person name="Raftery D."/>
            <person name="Beamer M.A."/>
            <person name="Achilles S.L."/>
            <person name="Wiesenfeld H.C."/>
            <person name="Fredricks D.N."/>
            <person name="Hillier S.L."/>
        </authorList>
    </citation>
    <scope>NUCLEOTIDE SEQUENCE [LARGE SCALE GENOMIC DNA]</scope>
    <source>
        <strain evidence="2 3">CHIC02 1186E3-8</strain>
    </source>
</reference>
<dbReference type="RefSeq" id="WP_315567789.1">
    <property type="nucleotide sequence ID" value="NZ_CP118866.1"/>
</dbReference>
<accession>A0ABY8C439</accession>
<keyword evidence="3" id="KW-1185">Reference proteome</keyword>